<name>A0AA35YPM4_LACSI</name>
<accession>A0AA35YPM4</accession>
<proteinExistence type="predicted"/>
<sequence>MNSIGMRNSRSLLLLFSCVTYAYSSPKKNERIIRVSAYAYGFVKASKGSDVVMHSCHSILLEQMKNYKPLEDGRDAVDRYMIVMNKDHDGYCRLYSRDVANRLIKKCVWW</sequence>
<protein>
    <recommendedName>
        <fullName evidence="4">Secreted protein</fullName>
    </recommendedName>
</protein>
<evidence type="ECO:0000313" key="2">
    <source>
        <dbReference type="EMBL" id="CAI9277652.1"/>
    </source>
</evidence>
<reference evidence="2" key="1">
    <citation type="submission" date="2023-04" db="EMBL/GenBank/DDBJ databases">
        <authorList>
            <person name="Vijverberg K."/>
            <person name="Xiong W."/>
            <person name="Schranz E."/>
        </authorList>
    </citation>
    <scope>NUCLEOTIDE SEQUENCE</scope>
</reference>
<evidence type="ECO:0008006" key="4">
    <source>
        <dbReference type="Google" id="ProtNLM"/>
    </source>
</evidence>
<feature type="chain" id="PRO_5041268780" description="Secreted protein" evidence="1">
    <location>
        <begin position="25"/>
        <end position="110"/>
    </location>
</feature>
<keyword evidence="3" id="KW-1185">Reference proteome</keyword>
<dbReference type="Proteomes" id="UP001177003">
    <property type="component" value="Chromosome 3"/>
</dbReference>
<evidence type="ECO:0000313" key="3">
    <source>
        <dbReference type="Proteomes" id="UP001177003"/>
    </source>
</evidence>
<feature type="signal peptide" evidence="1">
    <location>
        <begin position="1"/>
        <end position="24"/>
    </location>
</feature>
<dbReference type="EMBL" id="OX465079">
    <property type="protein sequence ID" value="CAI9277652.1"/>
    <property type="molecule type" value="Genomic_DNA"/>
</dbReference>
<gene>
    <name evidence="2" type="ORF">LSALG_LOCUS17567</name>
</gene>
<organism evidence="2 3">
    <name type="scientific">Lactuca saligna</name>
    <name type="common">Willowleaf lettuce</name>
    <dbReference type="NCBI Taxonomy" id="75948"/>
    <lineage>
        <taxon>Eukaryota</taxon>
        <taxon>Viridiplantae</taxon>
        <taxon>Streptophyta</taxon>
        <taxon>Embryophyta</taxon>
        <taxon>Tracheophyta</taxon>
        <taxon>Spermatophyta</taxon>
        <taxon>Magnoliopsida</taxon>
        <taxon>eudicotyledons</taxon>
        <taxon>Gunneridae</taxon>
        <taxon>Pentapetalae</taxon>
        <taxon>asterids</taxon>
        <taxon>campanulids</taxon>
        <taxon>Asterales</taxon>
        <taxon>Asteraceae</taxon>
        <taxon>Cichorioideae</taxon>
        <taxon>Cichorieae</taxon>
        <taxon>Lactucinae</taxon>
        <taxon>Lactuca</taxon>
    </lineage>
</organism>
<evidence type="ECO:0000256" key="1">
    <source>
        <dbReference type="SAM" id="SignalP"/>
    </source>
</evidence>
<keyword evidence="1" id="KW-0732">Signal</keyword>
<dbReference type="AlphaFoldDB" id="A0AA35YPM4"/>